<protein>
    <submittedName>
        <fullName evidence="1">Uncharacterized protein</fullName>
    </submittedName>
</protein>
<proteinExistence type="predicted"/>
<dbReference type="Proteomes" id="UP001055879">
    <property type="component" value="Linkage Group LG17"/>
</dbReference>
<evidence type="ECO:0000313" key="1">
    <source>
        <dbReference type="EMBL" id="KAI3667079.1"/>
    </source>
</evidence>
<evidence type="ECO:0000313" key="2">
    <source>
        <dbReference type="Proteomes" id="UP001055879"/>
    </source>
</evidence>
<accession>A0ACB8XI24</accession>
<organism evidence="1 2">
    <name type="scientific">Arctium lappa</name>
    <name type="common">Greater burdock</name>
    <name type="synonym">Lappa major</name>
    <dbReference type="NCBI Taxonomy" id="4217"/>
    <lineage>
        <taxon>Eukaryota</taxon>
        <taxon>Viridiplantae</taxon>
        <taxon>Streptophyta</taxon>
        <taxon>Embryophyta</taxon>
        <taxon>Tracheophyta</taxon>
        <taxon>Spermatophyta</taxon>
        <taxon>Magnoliopsida</taxon>
        <taxon>eudicotyledons</taxon>
        <taxon>Gunneridae</taxon>
        <taxon>Pentapetalae</taxon>
        <taxon>asterids</taxon>
        <taxon>campanulids</taxon>
        <taxon>Asterales</taxon>
        <taxon>Asteraceae</taxon>
        <taxon>Carduoideae</taxon>
        <taxon>Cardueae</taxon>
        <taxon>Arctiinae</taxon>
        <taxon>Arctium</taxon>
    </lineage>
</organism>
<dbReference type="EMBL" id="CM042063">
    <property type="protein sequence ID" value="KAI3667079.1"/>
    <property type="molecule type" value="Genomic_DNA"/>
</dbReference>
<comment type="caution">
    <text evidence="1">The sequence shown here is derived from an EMBL/GenBank/DDBJ whole genome shotgun (WGS) entry which is preliminary data.</text>
</comment>
<sequence length="165" mass="18609">MKSWKERVNRETGILKSGTQYPKTRYSKPGLLKIRYSWSPVRGGSKIYKPGVSGLVWKLGYRSDYDKCGTMSVIARDKVSKDFNTFLESYGSNANSKGESSLLAQRSSRSMQKLLAVHNCNLSSQKKRLQSQSLLLLSNLSRTCLYAQKLMDRASVKLSRDALQS</sequence>
<keyword evidence="2" id="KW-1185">Reference proteome</keyword>
<reference evidence="1 2" key="2">
    <citation type="journal article" date="2022" name="Mol. Ecol. Resour.">
        <title>The genomes of chicory, endive, great burdock and yacon provide insights into Asteraceae paleo-polyploidization history and plant inulin production.</title>
        <authorList>
            <person name="Fan W."/>
            <person name="Wang S."/>
            <person name="Wang H."/>
            <person name="Wang A."/>
            <person name="Jiang F."/>
            <person name="Liu H."/>
            <person name="Zhao H."/>
            <person name="Xu D."/>
            <person name="Zhang Y."/>
        </authorList>
    </citation>
    <scope>NUCLEOTIDE SEQUENCE [LARGE SCALE GENOMIC DNA]</scope>
    <source>
        <strain evidence="2">cv. Niubang</strain>
    </source>
</reference>
<gene>
    <name evidence="1" type="ORF">L6452_42122</name>
</gene>
<reference evidence="2" key="1">
    <citation type="journal article" date="2022" name="Mol. Ecol. Resour.">
        <title>The genomes of chicory, endive, great burdock and yacon provide insights into Asteraceae palaeo-polyploidization history and plant inulin production.</title>
        <authorList>
            <person name="Fan W."/>
            <person name="Wang S."/>
            <person name="Wang H."/>
            <person name="Wang A."/>
            <person name="Jiang F."/>
            <person name="Liu H."/>
            <person name="Zhao H."/>
            <person name="Xu D."/>
            <person name="Zhang Y."/>
        </authorList>
    </citation>
    <scope>NUCLEOTIDE SEQUENCE [LARGE SCALE GENOMIC DNA]</scope>
    <source>
        <strain evidence="2">cv. Niubang</strain>
    </source>
</reference>
<name>A0ACB8XI24_ARCLA</name>